<protein>
    <submittedName>
        <fullName evidence="2">Unannotated protein</fullName>
    </submittedName>
</protein>
<dbReference type="SUPFAM" id="SSF49503">
    <property type="entry name" value="Cupredoxins"/>
    <property type="match status" value="1"/>
</dbReference>
<dbReference type="Gene3D" id="2.60.40.420">
    <property type="entry name" value="Cupredoxins - blue copper proteins"/>
    <property type="match status" value="1"/>
</dbReference>
<evidence type="ECO:0000313" key="2">
    <source>
        <dbReference type="EMBL" id="CAB4698889.1"/>
    </source>
</evidence>
<gene>
    <name evidence="2" type="ORF">UFOPK2366_01162</name>
</gene>
<dbReference type="PROSITE" id="PS51257">
    <property type="entry name" value="PROKAR_LIPOPROTEIN"/>
    <property type="match status" value="1"/>
</dbReference>
<reference evidence="2" key="1">
    <citation type="submission" date="2020-05" db="EMBL/GenBank/DDBJ databases">
        <authorList>
            <person name="Chiriac C."/>
            <person name="Salcher M."/>
            <person name="Ghai R."/>
            <person name="Kavagutti S V."/>
        </authorList>
    </citation>
    <scope>NUCLEOTIDE SEQUENCE</scope>
</reference>
<proteinExistence type="predicted"/>
<organism evidence="2">
    <name type="scientific">freshwater metagenome</name>
    <dbReference type="NCBI Taxonomy" id="449393"/>
    <lineage>
        <taxon>unclassified sequences</taxon>
        <taxon>metagenomes</taxon>
        <taxon>ecological metagenomes</taxon>
    </lineage>
</organism>
<name>A0A6J6PJM8_9ZZZZ</name>
<feature type="region of interest" description="Disordered" evidence="1">
    <location>
        <begin position="28"/>
        <end position="61"/>
    </location>
</feature>
<accession>A0A6J6PJM8</accession>
<dbReference type="AlphaFoldDB" id="A0A6J6PJM8"/>
<feature type="compositionally biased region" description="Low complexity" evidence="1">
    <location>
        <begin position="28"/>
        <end position="38"/>
    </location>
</feature>
<dbReference type="InterPro" id="IPR008972">
    <property type="entry name" value="Cupredoxin"/>
</dbReference>
<evidence type="ECO:0000256" key="1">
    <source>
        <dbReference type="SAM" id="MobiDB-lite"/>
    </source>
</evidence>
<sequence>MGNRRTALVCLAISASLLAACASASGSSTSGSSVPASSEPDTAVSQATVTSDSVASTEAPTVDTAVDTVPVTVAAAPTPTTVKKAAKPKVIVTPAGATRLHYEVGPIEIQPGQNTIEYTSSIPKPKVNGWIVRLAPNLRLADGSTPAVDVIHLHHGVWLNTSAIDATSAVPERFFAAGEEKTAVEIPAGYGYRYTASDGWLLNYMIHNLWPNTTKIWIQYDIDFIAADSPAAVGIVPVRPIWTDVENGSVYPVFDVIKGSGNPAALTYTYPDDAASPYGSRAPKNEWVVDRDGIIVATGGHLHPGGLHTDMWLRRAGATPLAGHAKTNEANTAHLFESTAHYWEPAGAVSWDVAMTVTPPNWRVAVRKGDVLSTTATYDSSRASWYESMGIMVAWMADTLAPNDTAADPFTTAVDAAGAITHGHLAENDHHGGPFDPAFNYVDSLGLASQPATSPIPISSYVYAQGDMLKGDPIPTVTAGGTITYRNDDASLGKGQWHTITACKAPCTGGTGIAYPVADADIAFDSGQLGVGGPPTAGRISWSTPATLPAGTYTYFCRIHPAMRGAFRIAATP</sequence>
<dbReference type="EMBL" id="CAEZXM010000215">
    <property type="protein sequence ID" value="CAB4698889.1"/>
    <property type="molecule type" value="Genomic_DNA"/>
</dbReference>
<feature type="compositionally biased region" description="Polar residues" evidence="1">
    <location>
        <begin position="39"/>
        <end position="58"/>
    </location>
</feature>